<accession>A0ABQ5FXD5</accession>
<dbReference type="EMBL" id="BQNB010017846">
    <property type="protein sequence ID" value="GJT67859.1"/>
    <property type="molecule type" value="Genomic_DNA"/>
</dbReference>
<reference evidence="1" key="1">
    <citation type="journal article" date="2022" name="Int. J. Mol. Sci.">
        <title>Draft Genome of Tanacetum Coccineum: Genomic Comparison of Closely Related Tanacetum-Family Plants.</title>
        <authorList>
            <person name="Yamashiro T."/>
            <person name="Shiraishi A."/>
            <person name="Nakayama K."/>
            <person name="Satake H."/>
        </authorList>
    </citation>
    <scope>NUCLEOTIDE SEQUENCE</scope>
</reference>
<evidence type="ECO:0000313" key="1">
    <source>
        <dbReference type="EMBL" id="GJT67859.1"/>
    </source>
</evidence>
<evidence type="ECO:0000313" key="2">
    <source>
        <dbReference type="Proteomes" id="UP001151760"/>
    </source>
</evidence>
<comment type="caution">
    <text evidence="1">The sequence shown here is derived from an EMBL/GenBank/DDBJ whole genome shotgun (WGS) entry which is preliminary data.</text>
</comment>
<sequence>MDKGDRKLMITHSFEFQIYHILLHKLLAKGLNPVGGQDDVKPSVPVTEPVGTEIPRPKCVTKKVESNRGK</sequence>
<keyword evidence="2" id="KW-1185">Reference proteome</keyword>
<organism evidence="1 2">
    <name type="scientific">Tanacetum coccineum</name>
    <dbReference type="NCBI Taxonomy" id="301880"/>
    <lineage>
        <taxon>Eukaryota</taxon>
        <taxon>Viridiplantae</taxon>
        <taxon>Streptophyta</taxon>
        <taxon>Embryophyta</taxon>
        <taxon>Tracheophyta</taxon>
        <taxon>Spermatophyta</taxon>
        <taxon>Magnoliopsida</taxon>
        <taxon>eudicotyledons</taxon>
        <taxon>Gunneridae</taxon>
        <taxon>Pentapetalae</taxon>
        <taxon>asterids</taxon>
        <taxon>campanulids</taxon>
        <taxon>Asterales</taxon>
        <taxon>Asteraceae</taxon>
        <taxon>Asteroideae</taxon>
        <taxon>Anthemideae</taxon>
        <taxon>Anthemidinae</taxon>
        <taxon>Tanacetum</taxon>
    </lineage>
</organism>
<reference evidence="1" key="2">
    <citation type="submission" date="2022-01" db="EMBL/GenBank/DDBJ databases">
        <authorList>
            <person name="Yamashiro T."/>
            <person name="Shiraishi A."/>
            <person name="Satake H."/>
            <person name="Nakayama K."/>
        </authorList>
    </citation>
    <scope>NUCLEOTIDE SEQUENCE</scope>
</reference>
<proteinExistence type="predicted"/>
<gene>
    <name evidence="1" type="ORF">Tco_1019339</name>
</gene>
<name>A0ABQ5FXD5_9ASTR</name>
<protein>
    <submittedName>
        <fullName evidence="1">Uncharacterized protein</fullName>
    </submittedName>
</protein>
<dbReference type="Proteomes" id="UP001151760">
    <property type="component" value="Unassembled WGS sequence"/>
</dbReference>